<reference evidence="1 2" key="1">
    <citation type="journal article" date="2019" name="Int. J. Syst. Evol. Microbiol.">
        <title>The Global Catalogue of Microorganisms (GCM) 10K type strain sequencing project: providing services to taxonomists for standard genome sequencing and annotation.</title>
        <authorList>
            <consortium name="The Broad Institute Genomics Platform"/>
            <consortium name="The Broad Institute Genome Sequencing Center for Infectious Disease"/>
            <person name="Wu L."/>
            <person name="Ma J."/>
        </authorList>
    </citation>
    <scope>NUCLEOTIDE SEQUENCE [LARGE SCALE GENOMIC DNA]</scope>
    <source>
        <strain evidence="1 2">JCM 4788</strain>
    </source>
</reference>
<comment type="caution">
    <text evidence="1">The sequence shown here is derived from an EMBL/GenBank/DDBJ whole genome shotgun (WGS) entry which is preliminary data.</text>
</comment>
<accession>A0ABN0YX31</accession>
<gene>
    <name evidence="1" type="ORF">GCM10010357_39510</name>
</gene>
<organism evidence="1 2">
    <name type="scientific">Streptomyces luteireticuli</name>
    <dbReference type="NCBI Taxonomy" id="173858"/>
    <lineage>
        <taxon>Bacteria</taxon>
        <taxon>Bacillati</taxon>
        <taxon>Actinomycetota</taxon>
        <taxon>Actinomycetes</taxon>
        <taxon>Kitasatosporales</taxon>
        <taxon>Streptomycetaceae</taxon>
        <taxon>Streptomyces</taxon>
    </lineage>
</organism>
<name>A0ABN0YX31_9ACTN</name>
<evidence type="ECO:0008006" key="3">
    <source>
        <dbReference type="Google" id="ProtNLM"/>
    </source>
</evidence>
<sequence>MSDTHPAPSGGVHLITTGERGSFCSARCTCGWLGPARRARSLARSDADAHLARTGTSD</sequence>
<dbReference type="RefSeq" id="WP_344026140.1">
    <property type="nucleotide sequence ID" value="NZ_BAAABX010000044.1"/>
</dbReference>
<protein>
    <recommendedName>
        <fullName evidence="3">CGNR zinc finger domain-containing protein</fullName>
    </recommendedName>
</protein>
<evidence type="ECO:0000313" key="1">
    <source>
        <dbReference type="EMBL" id="GAA0414360.1"/>
    </source>
</evidence>
<dbReference type="Proteomes" id="UP001500879">
    <property type="component" value="Unassembled WGS sequence"/>
</dbReference>
<dbReference type="EMBL" id="BAAABX010000044">
    <property type="protein sequence ID" value="GAA0414360.1"/>
    <property type="molecule type" value="Genomic_DNA"/>
</dbReference>
<proteinExistence type="predicted"/>
<evidence type="ECO:0000313" key="2">
    <source>
        <dbReference type="Proteomes" id="UP001500879"/>
    </source>
</evidence>
<keyword evidence="2" id="KW-1185">Reference proteome</keyword>